<dbReference type="PANTHER" id="PTHR45663">
    <property type="entry name" value="GEO12009P1"/>
    <property type="match status" value="1"/>
</dbReference>
<name>A0A0F9V4S2_9ZZZZ</name>
<dbReference type="PROSITE" id="PS00194">
    <property type="entry name" value="THIOREDOXIN_1"/>
    <property type="match status" value="1"/>
</dbReference>
<feature type="domain" description="Thioredoxin" evidence="5">
    <location>
        <begin position="1"/>
        <end position="108"/>
    </location>
</feature>
<keyword evidence="3" id="KW-1015">Disulfide bond</keyword>
<dbReference type="PIRSF" id="PIRSF000077">
    <property type="entry name" value="Thioredoxin"/>
    <property type="match status" value="1"/>
</dbReference>
<dbReference type="InterPro" id="IPR017937">
    <property type="entry name" value="Thioredoxin_CS"/>
</dbReference>
<organism evidence="6">
    <name type="scientific">marine sediment metagenome</name>
    <dbReference type="NCBI Taxonomy" id="412755"/>
    <lineage>
        <taxon>unclassified sequences</taxon>
        <taxon>metagenomes</taxon>
        <taxon>ecological metagenomes</taxon>
    </lineage>
</organism>
<proteinExistence type="predicted"/>
<dbReference type="Pfam" id="PF00085">
    <property type="entry name" value="Thioredoxin"/>
    <property type="match status" value="1"/>
</dbReference>
<dbReference type="InterPro" id="IPR036249">
    <property type="entry name" value="Thioredoxin-like_sf"/>
</dbReference>
<dbReference type="InterPro" id="IPR005746">
    <property type="entry name" value="Thioredoxin"/>
</dbReference>
<evidence type="ECO:0000259" key="5">
    <source>
        <dbReference type="PROSITE" id="PS51352"/>
    </source>
</evidence>
<comment type="caution">
    <text evidence="6">The sequence shown here is derived from an EMBL/GenBank/DDBJ whole genome shotgun (WGS) entry which is preliminary data.</text>
</comment>
<sequence>MAEDILDISDDTFEEEVLKSELPVLVDFWAVWCAPCKMLVPTLEHLAQNYKEKLKVFKMNIDENMKISAKFGIRSIPTLLLFKGGELKETIVGALPQNKIIDVISKHI</sequence>
<dbReference type="CDD" id="cd02947">
    <property type="entry name" value="TRX_family"/>
    <property type="match status" value="1"/>
</dbReference>
<evidence type="ECO:0000256" key="4">
    <source>
        <dbReference type="ARBA" id="ARBA00023284"/>
    </source>
</evidence>
<dbReference type="PANTHER" id="PTHR45663:SF11">
    <property type="entry name" value="GEO12009P1"/>
    <property type="match status" value="1"/>
</dbReference>
<dbReference type="NCBIfam" id="TIGR01068">
    <property type="entry name" value="thioredoxin"/>
    <property type="match status" value="1"/>
</dbReference>
<dbReference type="EMBL" id="LAZR01000680">
    <property type="protein sequence ID" value="KKN60853.1"/>
    <property type="molecule type" value="Genomic_DNA"/>
</dbReference>
<evidence type="ECO:0000313" key="6">
    <source>
        <dbReference type="EMBL" id="KKN60853.1"/>
    </source>
</evidence>
<gene>
    <name evidence="6" type="ORF">LCGC14_0527940</name>
</gene>
<dbReference type="Gene3D" id="3.40.30.10">
    <property type="entry name" value="Glutaredoxin"/>
    <property type="match status" value="1"/>
</dbReference>
<dbReference type="PROSITE" id="PS51352">
    <property type="entry name" value="THIOREDOXIN_2"/>
    <property type="match status" value="1"/>
</dbReference>
<evidence type="ECO:0000256" key="2">
    <source>
        <dbReference type="ARBA" id="ARBA00022982"/>
    </source>
</evidence>
<keyword evidence="2" id="KW-0249">Electron transport</keyword>
<dbReference type="SUPFAM" id="SSF52833">
    <property type="entry name" value="Thioredoxin-like"/>
    <property type="match status" value="1"/>
</dbReference>
<reference evidence="6" key="1">
    <citation type="journal article" date="2015" name="Nature">
        <title>Complex archaea that bridge the gap between prokaryotes and eukaryotes.</title>
        <authorList>
            <person name="Spang A."/>
            <person name="Saw J.H."/>
            <person name="Jorgensen S.L."/>
            <person name="Zaremba-Niedzwiedzka K."/>
            <person name="Martijn J."/>
            <person name="Lind A.E."/>
            <person name="van Eijk R."/>
            <person name="Schleper C."/>
            <person name="Guy L."/>
            <person name="Ettema T.J."/>
        </authorList>
    </citation>
    <scope>NUCLEOTIDE SEQUENCE</scope>
</reference>
<dbReference type="InterPro" id="IPR013766">
    <property type="entry name" value="Thioredoxin_domain"/>
</dbReference>
<dbReference type="GO" id="GO:0015035">
    <property type="term" value="F:protein-disulfide reductase activity"/>
    <property type="evidence" value="ECO:0007669"/>
    <property type="project" value="InterPro"/>
</dbReference>
<dbReference type="GO" id="GO:0005737">
    <property type="term" value="C:cytoplasm"/>
    <property type="evidence" value="ECO:0007669"/>
    <property type="project" value="TreeGrafter"/>
</dbReference>
<dbReference type="FunFam" id="3.40.30.10:FF:000001">
    <property type="entry name" value="Thioredoxin"/>
    <property type="match status" value="1"/>
</dbReference>
<protein>
    <recommendedName>
        <fullName evidence="5">Thioredoxin domain-containing protein</fullName>
    </recommendedName>
</protein>
<evidence type="ECO:0000256" key="1">
    <source>
        <dbReference type="ARBA" id="ARBA00022448"/>
    </source>
</evidence>
<keyword evidence="1" id="KW-0813">Transport</keyword>
<evidence type="ECO:0000256" key="3">
    <source>
        <dbReference type="ARBA" id="ARBA00023157"/>
    </source>
</evidence>
<accession>A0A0F9V4S2</accession>
<keyword evidence="4" id="KW-0676">Redox-active center</keyword>
<dbReference type="AlphaFoldDB" id="A0A0F9V4S2"/>
<dbReference type="PRINTS" id="PR00421">
    <property type="entry name" value="THIOREDOXIN"/>
</dbReference>